<evidence type="ECO:0000259" key="3">
    <source>
        <dbReference type="PROSITE" id="PS51186"/>
    </source>
</evidence>
<keyword evidence="5" id="KW-1185">Reference proteome</keyword>
<keyword evidence="2" id="KW-0012">Acyltransferase</keyword>
<sequence>MTIRPAMPGDAAALAAIWNPIIRDTPIIFHSARKTPEGVAEMIVTRTAAGHGFFVAAEGAAILGLATYAQFRPGDGYARAMEHTILLAPAARGRGLGRALMAALETHAAGAGAHAMIAAVSAANPAGIGFHAALGYAEVGRLPQVGFKAGRWLDLVLMQKILSAAPDMGAAAR</sequence>
<dbReference type="PANTHER" id="PTHR43072:SF23">
    <property type="entry name" value="UPF0039 PROTEIN C11D3.02C"/>
    <property type="match status" value="1"/>
</dbReference>
<evidence type="ECO:0000256" key="1">
    <source>
        <dbReference type="ARBA" id="ARBA00022679"/>
    </source>
</evidence>
<dbReference type="OrthoDB" id="5459937at2"/>
<dbReference type="InterPro" id="IPR000182">
    <property type="entry name" value="GNAT_dom"/>
</dbReference>
<protein>
    <submittedName>
        <fullName evidence="4">GNAT family N-acetyltransferase</fullName>
    </submittedName>
</protein>
<dbReference type="PROSITE" id="PS51186">
    <property type="entry name" value="GNAT"/>
    <property type="match status" value="1"/>
</dbReference>
<dbReference type="Pfam" id="PF00583">
    <property type="entry name" value="Acetyltransf_1"/>
    <property type="match status" value="1"/>
</dbReference>
<evidence type="ECO:0000256" key="2">
    <source>
        <dbReference type="ARBA" id="ARBA00023315"/>
    </source>
</evidence>
<dbReference type="EMBL" id="WJPO01000015">
    <property type="protein sequence ID" value="MRH21481.1"/>
    <property type="molecule type" value="Genomic_DNA"/>
</dbReference>
<dbReference type="RefSeq" id="WP_153748780.1">
    <property type="nucleotide sequence ID" value="NZ_BAAADI010000011.1"/>
</dbReference>
<keyword evidence="1 4" id="KW-0808">Transferase</keyword>
<dbReference type="CDD" id="cd04301">
    <property type="entry name" value="NAT_SF"/>
    <property type="match status" value="1"/>
</dbReference>
<dbReference type="PANTHER" id="PTHR43072">
    <property type="entry name" value="N-ACETYLTRANSFERASE"/>
    <property type="match status" value="1"/>
</dbReference>
<dbReference type="Gene3D" id="3.40.630.30">
    <property type="match status" value="1"/>
</dbReference>
<comment type="caution">
    <text evidence="4">The sequence shown here is derived from an EMBL/GenBank/DDBJ whole genome shotgun (WGS) entry which is preliminary data.</text>
</comment>
<name>A0A844B5J5_9RHOB</name>
<dbReference type="GO" id="GO:0016747">
    <property type="term" value="F:acyltransferase activity, transferring groups other than amino-acyl groups"/>
    <property type="evidence" value="ECO:0007669"/>
    <property type="project" value="InterPro"/>
</dbReference>
<reference evidence="4 5" key="1">
    <citation type="submission" date="2019-11" db="EMBL/GenBank/DDBJ databases">
        <title>Draft Whole-Genome sequence of the marine photosynthetic bacterium Rhodovulum strictum DSM 11289.</title>
        <authorList>
            <person name="Kyndt J.A."/>
            <person name="Meyer T.E."/>
        </authorList>
    </citation>
    <scope>NUCLEOTIDE SEQUENCE [LARGE SCALE GENOMIC DNA]</scope>
    <source>
        <strain evidence="4 5">DSM 11289</strain>
    </source>
</reference>
<dbReference type="InterPro" id="IPR016181">
    <property type="entry name" value="Acyl_CoA_acyltransferase"/>
</dbReference>
<gene>
    <name evidence="4" type="ORF">GH815_10795</name>
</gene>
<organism evidence="4 5">
    <name type="scientific">Rhodovulum strictum</name>
    <dbReference type="NCBI Taxonomy" id="58314"/>
    <lineage>
        <taxon>Bacteria</taxon>
        <taxon>Pseudomonadati</taxon>
        <taxon>Pseudomonadota</taxon>
        <taxon>Alphaproteobacteria</taxon>
        <taxon>Rhodobacterales</taxon>
        <taxon>Paracoccaceae</taxon>
        <taxon>Rhodovulum</taxon>
    </lineage>
</organism>
<evidence type="ECO:0000313" key="5">
    <source>
        <dbReference type="Proteomes" id="UP000466730"/>
    </source>
</evidence>
<dbReference type="Proteomes" id="UP000466730">
    <property type="component" value="Unassembled WGS sequence"/>
</dbReference>
<dbReference type="AlphaFoldDB" id="A0A844B5J5"/>
<accession>A0A844B5J5</accession>
<evidence type="ECO:0000313" key="4">
    <source>
        <dbReference type="EMBL" id="MRH21481.1"/>
    </source>
</evidence>
<feature type="domain" description="N-acetyltransferase" evidence="3">
    <location>
        <begin position="1"/>
        <end position="163"/>
    </location>
</feature>
<proteinExistence type="predicted"/>
<dbReference type="SUPFAM" id="SSF55729">
    <property type="entry name" value="Acyl-CoA N-acyltransferases (Nat)"/>
    <property type="match status" value="1"/>
</dbReference>